<evidence type="ECO:0000256" key="1">
    <source>
        <dbReference type="ARBA" id="ARBA00004496"/>
    </source>
</evidence>
<evidence type="ECO:0000259" key="12">
    <source>
        <dbReference type="Pfam" id="PF03416"/>
    </source>
</evidence>
<dbReference type="InterPro" id="IPR046792">
    <property type="entry name" value="Peptidase_C54_cat"/>
</dbReference>
<feature type="non-terminal residue" evidence="13">
    <location>
        <position position="1"/>
    </location>
</feature>
<evidence type="ECO:0000256" key="4">
    <source>
        <dbReference type="ARBA" id="ARBA00022490"/>
    </source>
</evidence>
<keyword evidence="6" id="KW-0378">Hydrolase</keyword>
<gene>
    <name evidence="13" type="ORF">IE077_001011</name>
</gene>
<evidence type="ECO:0000256" key="2">
    <source>
        <dbReference type="ARBA" id="ARBA00010958"/>
    </source>
</evidence>
<evidence type="ECO:0000256" key="11">
    <source>
        <dbReference type="SAM" id="MobiDB-lite"/>
    </source>
</evidence>
<dbReference type="PANTHER" id="PTHR22624:SF49">
    <property type="entry name" value="CYSTEINE PROTEASE"/>
    <property type="match status" value="1"/>
</dbReference>
<evidence type="ECO:0000256" key="10">
    <source>
        <dbReference type="ARBA" id="ARBA00029362"/>
    </source>
</evidence>
<comment type="similarity">
    <text evidence="2">Belongs to the peptidase C54 family.</text>
</comment>
<keyword evidence="8" id="KW-0653">Protein transport</keyword>
<dbReference type="PANTHER" id="PTHR22624">
    <property type="entry name" value="CYSTEINE PROTEASE ATG4"/>
    <property type="match status" value="1"/>
</dbReference>
<evidence type="ECO:0000256" key="5">
    <source>
        <dbReference type="ARBA" id="ARBA00022670"/>
    </source>
</evidence>
<evidence type="ECO:0000256" key="7">
    <source>
        <dbReference type="ARBA" id="ARBA00022807"/>
    </source>
</evidence>
<evidence type="ECO:0000256" key="9">
    <source>
        <dbReference type="ARBA" id="ARBA00023006"/>
    </source>
</evidence>
<evidence type="ECO:0000256" key="6">
    <source>
        <dbReference type="ARBA" id="ARBA00022801"/>
    </source>
</evidence>
<sequence>GPTFTQEGEMASSSLPPPNILFSASSQVEMKDLGEEEAQCPSTEMYNSSQKRVEHASSLSCITDLLKWFLDVPSIGWPHLKTVSKLFSREEMSLKRTGLGIFAGEQFGPTTVSQTIKILVENHPFMDSELFVYVDADGILDFMAVWENCISSRTYSSSFFSSFSCPHGRSLSGLTVSPQSSPNLIDKTNISSYSFPTDLSPSMKPHASSPLLSPYKKAMHTSPIFHSNHVSTTMEEDGWENLTRDLPMISTTSSPFLHPSSHISMEQTMQSSHQSTQTEGGTSRPIQNSLSSLSLPLLPPTHSYPPSLTREDPLFLEISSKRSPRCTYTSSSRCLPLLEGTPADTRAISFPTASPSPQQSCNRELLTSSFLPVLPSQISPLLSPQSILPSSCSSTYSWVHFEHSDAPKRERRCGGGEGGEGINKGEGERGDFPPSPLLIPPSASENGLLFKQKWKRSVLLLFPLTLSCGTNINPIYFDSILSYLELPWSLGFVGGKANQGYYYVGKQKESLLFLDPHAHTQRLSIPEKDLDERKSYKGKDIGYTTSSIYKDAHYFYSDQSQREEVAPISQRSSPEILPMQLFRQNSDDFIEIVESHPGLQNDLPVDNFYAEMRPPVPVLENGYASDLSSTHRETMGRLEQDIEGPYPTQSNKESFLSSEAYGDAAIHLPPSSLSFSNSELGTTTSFRRDSFKKTSLCMYRTGHTGMEEGMKASGHRFPTIPSQVESLHTTPLSRQETEKMQSPCLLFTEKETNDDWSPTLSPLEKPKAVVLDLADFPPLSASETEAYAWVEEEGCPQKYEETYPFEVEEEGTPMDPISSWTLCVEKKENAPLDTPVCTPTTVRVSSSQRSAKLPSNSCIRNVRPMVYSSPTSFYPNVAPLPMDGTQSLHTLSARETLENISIPSPQICGDSPSQWVAVDRIPQVEIPSTPAVSPCVEDTTLPCFSALPLEEQSCSSSIMKKLIENVPAFPLNSSATLLSTVSSMRHWPTDYFPNVSPNLVSCICGVLSLSPKMSEPHMASSYEDTAAFEVLTDESISKKNYTP</sequence>
<keyword evidence="14" id="KW-1185">Reference proteome</keyword>
<name>A0ABQ7J675_9APIC</name>
<evidence type="ECO:0000256" key="3">
    <source>
        <dbReference type="ARBA" id="ARBA00022448"/>
    </source>
</evidence>
<accession>A0ABQ7J675</accession>
<proteinExistence type="inferred from homology"/>
<feature type="region of interest" description="Disordered" evidence="11">
    <location>
        <begin position="408"/>
        <end position="431"/>
    </location>
</feature>
<evidence type="ECO:0000313" key="13">
    <source>
        <dbReference type="EMBL" id="KAF8819453.1"/>
    </source>
</evidence>
<reference evidence="13 14" key="1">
    <citation type="journal article" date="2020" name="bioRxiv">
        <title>Metabolic contributions of an alphaproteobacterial endosymbiont in the apicomplexan Cardiosporidium cionae.</title>
        <authorList>
            <person name="Hunter E.S."/>
            <person name="Paight C.J."/>
            <person name="Lane C.E."/>
        </authorList>
    </citation>
    <scope>NUCLEOTIDE SEQUENCE [LARGE SCALE GENOMIC DNA]</scope>
    <source>
        <strain evidence="13">ESH_2018</strain>
    </source>
</reference>
<dbReference type="SUPFAM" id="SSF54001">
    <property type="entry name" value="Cysteine proteinases"/>
    <property type="match status" value="1"/>
</dbReference>
<comment type="subcellular location">
    <subcellularLocation>
        <location evidence="1">Cytoplasm</location>
    </subcellularLocation>
</comment>
<feature type="domain" description="Peptidase C54 catalytic" evidence="12">
    <location>
        <begin position="451"/>
        <end position="537"/>
    </location>
</feature>
<keyword evidence="4" id="KW-0963">Cytoplasm</keyword>
<dbReference type="InterPro" id="IPR005078">
    <property type="entry name" value="Peptidase_C54"/>
</dbReference>
<dbReference type="EMBL" id="JADAQX010000751">
    <property type="protein sequence ID" value="KAF8819453.1"/>
    <property type="molecule type" value="Genomic_DNA"/>
</dbReference>
<comment type="catalytic activity">
    <reaction evidence="10">
        <text>[protein]-C-terminal L-amino acid-glycyl-phosphatidylethanolamide + H2O = [protein]-C-terminal L-amino acid-glycine + a 1,2-diacyl-sn-glycero-3-phosphoethanolamine</text>
        <dbReference type="Rhea" id="RHEA:67548"/>
        <dbReference type="Rhea" id="RHEA-COMP:17323"/>
        <dbReference type="Rhea" id="RHEA-COMP:17324"/>
        <dbReference type="ChEBI" id="CHEBI:15377"/>
        <dbReference type="ChEBI" id="CHEBI:64612"/>
        <dbReference type="ChEBI" id="CHEBI:172940"/>
        <dbReference type="ChEBI" id="CHEBI:172941"/>
    </reaction>
    <physiologicalReaction direction="left-to-right" evidence="10">
        <dbReference type="Rhea" id="RHEA:67549"/>
    </physiologicalReaction>
</comment>
<keyword evidence="5" id="KW-0645">Protease</keyword>
<dbReference type="Proteomes" id="UP000823046">
    <property type="component" value="Unassembled WGS sequence"/>
</dbReference>
<dbReference type="InterPro" id="IPR038765">
    <property type="entry name" value="Papain-like_cys_pep_sf"/>
</dbReference>
<evidence type="ECO:0000256" key="8">
    <source>
        <dbReference type="ARBA" id="ARBA00022927"/>
    </source>
</evidence>
<organism evidence="13 14">
    <name type="scientific">Cardiosporidium cionae</name>
    <dbReference type="NCBI Taxonomy" id="476202"/>
    <lineage>
        <taxon>Eukaryota</taxon>
        <taxon>Sar</taxon>
        <taxon>Alveolata</taxon>
        <taxon>Apicomplexa</taxon>
        <taxon>Aconoidasida</taxon>
        <taxon>Nephromycida</taxon>
        <taxon>Cardiosporidium</taxon>
    </lineage>
</organism>
<comment type="caution">
    <text evidence="13">The sequence shown here is derived from an EMBL/GenBank/DDBJ whole genome shotgun (WGS) entry which is preliminary data.</text>
</comment>
<dbReference type="Pfam" id="PF03416">
    <property type="entry name" value="Peptidase_C54"/>
    <property type="match status" value="1"/>
</dbReference>
<keyword evidence="9" id="KW-0072">Autophagy</keyword>
<feature type="region of interest" description="Disordered" evidence="11">
    <location>
        <begin position="264"/>
        <end position="309"/>
    </location>
</feature>
<keyword evidence="7" id="KW-0788">Thiol protease</keyword>
<feature type="compositionally biased region" description="Low complexity" evidence="11">
    <location>
        <begin position="264"/>
        <end position="279"/>
    </location>
</feature>
<protein>
    <submittedName>
        <fullName evidence="13">Autophagy-related cysteine peptidase atg4</fullName>
    </submittedName>
</protein>
<evidence type="ECO:0000313" key="14">
    <source>
        <dbReference type="Proteomes" id="UP000823046"/>
    </source>
</evidence>
<keyword evidence="3" id="KW-0813">Transport</keyword>